<evidence type="ECO:0000259" key="1">
    <source>
        <dbReference type="Pfam" id="PF13590"/>
    </source>
</evidence>
<dbReference type="Proteomes" id="UP000011134">
    <property type="component" value="Unassembled WGS sequence"/>
</dbReference>
<name>L8JEN6_9GAMM</name>
<feature type="domain" description="DUF4136" evidence="1">
    <location>
        <begin position="42"/>
        <end position="184"/>
    </location>
</feature>
<dbReference type="OrthoDB" id="329837at2"/>
<dbReference type="Pfam" id="PF13590">
    <property type="entry name" value="DUF4136"/>
    <property type="match status" value="1"/>
</dbReference>
<dbReference type="EMBL" id="AMZO01000016">
    <property type="protein sequence ID" value="ELR65882.1"/>
    <property type="molecule type" value="Genomic_DNA"/>
</dbReference>
<evidence type="ECO:0000313" key="3">
    <source>
        <dbReference type="Proteomes" id="UP000011134"/>
    </source>
</evidence>
<keyword evidence="3" id="KW-1185">Reference proteome</keyword>
<dbReference type="PATRIC" id="fig|1056511.3.peg.2462"/>
<gene>
    <name evidence="2" type="ORF">C942_00969</name>
</gene>
<dbReference type="AlphaFoldDB" id="L8JEN6"/>
<dbReference type="InterPro" id="IPR025411">
    <property type="entry name" value="DUF4136"/>
</dbReference>
<reference evidence="2 3" key="1">
    <citation type="submission" date="2012-12" db="EMBL/GenBank/DDBJ databases">
        <title>Genome Assembly of Photobacterium sp. AK15.</title>
        <authorList>
            <person name="Khatri I."/>
            <person name="Vaidya B."/>
            <person name="Srinivas T.N.R."/>
            <person name="Subramanian S."/>
            <person name="Pinnaka A."/>
        </authorList>
    </citation>
    <scope>NUCLEOTIDE SEQUENCE [LARGE SCALE GENOMIC DNA]</scope>
    <source>
        <strain evidence="2 3">AK15</strain>
    </source>
</reference>
<organism evidence="2 3">
    <name type="scientific">Photobacterium marinum</name>
    <dbReference type="NCBI Taxonomy" id="1056511"/>
    <lineage>
        <taxon>Bacteria</taxon>
        <taxon>Pseudomonadati</taxon>
        <taxon>Pseudomonadota</taxon>
        <taxon>Gammaproteobacteria</taxon>
        <taxon>Vibrionales</taxon>
        <taxon>Vibrionaceae</taxon>
        <taxon>Photobacterium</taxon>
    </lineage>
</organism>
<evidence type="ECO:0000313" key="2">
    <source>
        <dbReference type="EMBL" id="ELR65882.1"/>
    </source>
</evidence>
<dbReference type="Gene3D" id="3.30.160.670">
    <property type="match status" value="1"/>
</dbReference>
<proteinExistence type="predicted"/>
<sequence length="190" mass="21982">MESGFPLKQRLNPLSTGPHPRLPASSHLFPYLLIYVVFYIQLDYNQFKTYQFSENTTNSVITLDSARVEKAIKLQLDSKGMKKTDNNADIIVHHYIQQQSDFRSYGTTVGFGYRYRHVGMAYSSPSQFREYRYGKLVVELIENTSNNIVWKAISQRKLTETMTPGSRNEFIDEQISEMFKSYPPPKSATN</sequence>
<protein>
    <submittedName>
        <fullName evidence="2">Polyketide synthase</fullName>
    </submittedName>
</protein>
<accession>L8JEN6</accession>
<comment type="caution">
    <text evidence="2">The sequence shown here is derived from an EMBL/GenBank/DDBJ whole genome shotgun (WGS) entry which is preliminary data.</text>
</comment>